<dbReference type="SUPFAM" id="SSF52402">
    <property type="entry name" value="Adenine nucleotide alpha hydrolases-like"/>
    <property type="match status" value="1"/>
</dbReference>
<dbReference type="PIRSF" id="PIRSF000090">
    <property type="entry name" value="Beta-ETF"/>
    <property type="match status" value="1"/>
</dbReference>
<dbReference type="AlphaFoldDB" id="X1R9S5"/>
<sequence>MNMIVCVKQVIDPEAPPASFKVDPSSNTVALPSGISPVISPFDENAVEAALRIKDAQGGKITAISLGINLLRDVVKKPLSMGADELILLEDEAFAGGDSWSTAYALAMAIKKIGEYDLIFCGRQAADWDAGQVGSGIAEILGLPSVTLAKKIDITDGKARVERVTADGYEVIEVSLPALITVSNELGEPRYPTIRGIMAAKKKEPVIWKPADIGSEPSQVGAAGRHTKLLKLFQPVREGKCEIIEEESPEEAAASLALKLREAKIL</sequence>
<dbReference type="CDD" id="cd01714">
    <property type="entry name" value="ETF_beta"/>
    <property type="match status" value="1"/>
</dbReference>
<comment type="caution">
    <text evidence="2">The sequence shown here is derived from an EMBL/GenBank/DDBJ whole genome shotgun (WGS) entry which is preliminary data.</text>
</comment>
<accession>X1R9S5</accession>
<dbReference type="EMBL" id="BARW01002759">
    <property type="protein sequence ID" value="GAI59900.1"/>
    <property type="molecule type" value="Genomic_DNA"/>
</dbReference>
<dbReference type="GO" id="GO:0009055">
    <property type="term" value="F:electron transfer activity"/>
    <property type="evidence" value="ECO:0007669"/>
    <property type="project" value="InterPro"/>
</dbReference>
<dbReference type="InterPro" id="IPR012255">
    <property type="entry name" value="ETF_b"/>
</dbReference>
<dbReference type="Gene3D" id="3.40.50.620">
    <property type="entry name" value="HUPs"/>
    <property type="match status" value="1"/>
</dbReference>
<feature type="domain" description="Electron transfer flavoprotein alpha/beta-subunit N-terminal" evidence="1">
    <location>
        <begin position="27"/>
        <end position="217"/>
    </location>
</feature>
<name>X1R9S5_9ZZZZ</name>
<dbReference type="InterPro" id="IPR033948">
    <property type="entry name" value="ETF_beta_N"/>
</dbReference>
<dbReference type="InterPro" id="IPR014730">
    <property type="entry name" value="ETF_a/b_N"/>
</dbReference>
<reference evidence="2" key="1">
    <citation type="journal article" date="2014" name="Front. Microbiol.">
        <title>High frequency of phylogenetically diverse reductive dehalogenase-homologous genes in deep subseafloor sedimentary metagenomes.</title>
        <authorList>
            <person name="Kawai M."/>
            <person name="Futagami T."/>
            <person name="Toyoda A."/>
            <person name="Takaki Y."/>
            <person name="Nishi S."/>
            <person name="Hori S."/>
            <person name="Arai W."/>
            <person name="Tsubouchi T."/>
            <person name="Morono Y."/>
            <person name="Uchiyama I."/>
            <person name="Ito T."/>
            <person name="Fujiyama A."/>
            <person name="Inagaki F."/>
            <person name="Takami H."/>
        </authorList>
    </citation>
    <scope>NUCLEOTIDE SEQUENCE</scope>
    <source>
        <strain evidence="2">Expedition CK06-06</strain>
    </source>
</reference>
<dbReference type="SMART" id="SM00893">
    <property type="entry name" value="ETF"/>
    <property type="match status" value="1"/>
</dbReference>
<proteinExistence type="predicted"/>
<dbReference type="InterPro" id="IPR014729">
    <property type="entry name" value="Rossmann-like_a/b/a_fold"/>
</dbReference>
<gene>
    <name evidence="2" type="ORF">S12H4_07467</name>
</gene>
<dbReference type="PANTHER" id="PTHR21294:SF17">
    <property type="entry name" value="PROTEIN FIXA"/>
    <property type="match status" value="1"/>
</dbReference>
<dbReference type="Pfam" id="PF01012">
    <property type="entry name" value="ETF"/>
    <property type="match status" value="1"/>
</dbReference>
<evidence type="ECO:0000313" key="2">
    <source>
        <dbReference type="EMBL" id="GAI59900.1"/>
    </source>
</evidence>
<dbReference type="PANTHER" id="PTHR21294">
    <property type="entry name" value="ELECTRON TRANSFER FLAVOPROTEIN BETA-SUBUNIT"/>
    <property type="match status" value="1"/>
</dbReference>
<evidence type="ECO:0000259" key="1">
    <source>
        <dbReference type="SMART" id="SM00893"/>
    </source>
</evidence>
<organism evidence="2">
    <name type="scientific">marine sediment metagenome</name>
    <dbReference type="NCBI Taxonomy" id="412755"/>
    <lineage>
        <taxon>unclassified sequences</taxon>
        <taxon>metagenomes</taxon>
        <taxon>ecological metagenomes</taxon>
    </lineage>
</organism>
<protein>
    <recommendedName>
        <fullName evidence="1">Electron transfer flavoprotein alpha/beta-subunit N-terminal domain-containing protein</fullName>
    </recommendedName>
</protein>